<evidence type="ECO:0008006" key="4">
    <source>
        <dbReference type="Google" id="ProtNLM"/>
    </source>
</evidence>
<reference evidence="2 3" key="1">
    <citation type="submission" date="2024-07" db="EMBL/GenBank/DDBJ databases">
        <title>Section-level genome sequencing and comparative genomics of Aspergillus sections Usti and Cavernicolus.</title>
        <authorList>
            <consortium name="Lawrence Berkeley National Laboratory"/>
            <person name="Nybo J.L."/>
            <person name="Vesth T.C."/>
            <person name="Theobald S."/>
            <person name="Frisvad J.C."/>
            <person name="Larsen T.O."/>
            <person name="Kjaerboelling I."/>
            <person name="Rothschild-Mancinelli K."/>
            <person name="Lyhne E.K."/>
            <person name="Kogle M.E."/>
            <person name="Barry K."/>
            <person name="Clum A."/>
            <person name="Na H."/>
            <person name="Ledsgaard L."/>
            <person name="Lin J."/>
            <person name="Lipzen A."/>
            <person name="Kuo A."/>
            <person name="Riley R."/>
            <person name="Mondo S."/>
            <person name="LaButti K."/>
            <person name="Haridas S."/>
            <person name="Pangalinan J."/>
            <person name="Salamov A.A."/>
            <person name="Simmons B.A."/>
            <person name="Magnuson J.K."/>
            <person name="Chen J."/>
            <person name="Drula E."/>
            <person name="Henrissat B."/>
            <person name="Wiebenga A."/>
            <person name="Lubbers R.J."/>
            <person name="Gomes A.C."/>
            <person name="Macurrencykelacurrency M.R."/>
            <person name="Stajich J."/>
            <person name="Grigoriev I.V."/>
            <person name="Mortensen U.H."/>
            <person name="De vries R.P."/>
            <person name="Baker S.E."/>
            <person name="Andersen M.R."/>
        </authorList>
    </citation>
    <scope>NUCLEOTIDE SEQUENCE [LARGE SCALE GENOMIC DNA]</scope>
    <source>
        <strain evidence="2 3">CBS 756.74</strain>
    </source>
</reference>
<organism evidence="2 3">
    <name type="scientific">Aspergillus pseudodeflectus</name>
    <dbReference type="NCBI Taxonomy" id="176178"/>
    <lineage>
        <taxon>Eukaryota</taxon>
        <taxon>Fungi</taxon>
        <taxon>Dikarya</taxon>
        <taxon>Ascomycota</taxon>
        <taxon>Pezizomycotina</taxon>
        <taxon>Eurotiomycetes</taxon>
        <taxon>Eurotiomycetidae</taxon>
        <taxon>Eurotiales</taxon>
        <taxon>Aspergillaceae</taxon>
        <taxon>Aspergillus</taxon>
        <taxon>Aspergillus subgen. Nidulantes</taxon>
    </lineage>
</organism>
<evidence type="ECO:0000256" key="1">
    <source>
        <dbReference type="SAM" id="MobiDB-lite"/>
    </source>
</evidence>
<protein>
    <recommendedName>
        <fullName evidence="4">Aminoglycoside phosphotransferase domain-containing protein</fullName>
    </recommendedName>
</protein>
<keyword evidence="3" id="KW-1185">Reference proteome</keyword>
<dbReference type="RefSeq" id="XP_070903142.1">
    <property type="nucleotide sequence ID" value="XM_071042661.1"/>
</dbReference>
<sequence length="473" mass="52977">MSLWATAMDFWNYVVQRKEIPTDAAEKLKYHSEQIVGSVLTQEYHAMLWEGLEVSYVTIGLALVRLRIPEDDPGILLYFLCEPNMEIDGNDDDSYGQPRTAIARVLCLSLMGSLVSIRDHTGRTGAMDQLYTWETSLDVVRSQIPDDELQQVPPGSEYAGSPHTSTEGTGSEWLPSSLIPSPTPQRRAQLRSGYAPSQTVPLPDQSSDDSDSNQTAPEAGRKRTLSKVTSSPPNQPTRPRGFGNDRSGARRQQTTRFCTQKMQQDGLLDDNCPNVDLHRKRPDDERHPITPESLVQQLNQQLNQDLDHYCTPFGDCGTWTSGAPFRNVCARYGYTVVGKGATDRLWEEVSNEAMIYHILRKAQGSAVPVFLGAIDLAMTYFLHGEGDIRHMLLMGWGGETIRGLKFPIHSIGVLHGDLNNGNQLCNSELKRILIIDFHDVALDPALKKRQLRAKRKLVGPQDQERKRLRMALV</sequence>
<evidence type="ECO:0000313" key="3">
    <source>
        <dbReference type="Proteomes" id="UP001610444"/>
    </source>
</evidence>
<proteinExistence type="predicted"/>
<comment type="caution">
    <text evidence="2">The sequence shown here is derived from an EMBL/GenBank/DDBJ whole genome shotgun (WGS) entry which is preliminary data.</text>
</comment>
<accession>A0ABR4KZA1</accession>
<dbReference type="Proteomes" id="UP001610444">
    <property type="component" value="Unassembled WGS sequence"/>
</dbReference>
<dbReference type="EMBL" id="JBFXLR010000006">
    <property type="protein sequence ID" value="KAL2857611.1"/>
    <property type="molecule type" value="Genomic_DNA"/>
</dbReference>
<dbReference type="InterPro" id="IPR011009">
    <property type="entry name" value="Kinase-like_dom_sf"/>
</dbReference>
<dbReference type="GeneID" id="98157825"/>
<gene>
    <name evidence="2" type="ORF">BJX68DRAFT_253086</name>
</gene>
<name>A0ABR4KZA1_9EURO</name>
<dbReference type="SUPFAM" id="SSF56112">
    <property type="entry name" value="Protein kinase-like (PK-like)"/>
    <property type="match status" value="1"/>
</dbReference>
<feature type="compositionally biased region" description="Polar residues" evidence="1">
    <location>
        <begin position="250"/>
        <end position="263"/>
    </location>
</feature>
<evidence type="ECO:0000313" key="2">
    <source>
        <dbReference type="EMBL" id="KAL2857611.1"/>
    </source>
</evidence>
<feature type="region of interest" description="Disordered" evidence="1">
    <location>
        <begin position="148"/>
        <end position="288"/>
    </location>
</feature>